<keyword evidence="2" id="KW-0472">Membrane</keyword>
<evidence type="ECO:0000313" key="3">
    <source>
        <dbReference type="EMBL" id="PKK26918.1"/>
    </source>
</evidence>
<keyword evidence="4" id="KW-1185">Reference proteome</keyword>
<feature type="non-terminal residue" evidence="3">
    <location>
        <position position="1"/>
    </location>
</feature>
<dbReference type="AlphaFoldDB" id="A0A2I0MB63"/>
<dbReference type="SUPFAM" id="SSF48726">
    <property type="entry name" value="Immunoglobulin"/>
    <property type="match status" value="1"/>
</dbReference>
<feature type="region of interest" description="Disordered" evidence="1">
    <location>
        <begin position="345"/>
        <end position="378"/>
    </location>
</feature>
<gene>
    <name evidence="3" type="ORF">A306_00007632</name>
</gene>
<comment type="caution">
    <text evidence="3">The sequence shown here is derived from an EMBL/GenBank/DDBJ whole genome shotgun (WGS) entry which is preliminary data.</text>
</comment>
<accession>A0A2I0MB63</accession>
<keyword evidence="2" id="KW-1133">Transmembrane helix</keyword>
<dbReference type="InterPro" id="IPR036179">
    <property type="entry name" value="Ig-like_dom_sf"/>
</dbReference>
<proteinExistence type="predicted"/>
<dbReference type="InterPro" id="IPR013783">
    <property type="entry name" value="Ig-like_fold"/>
</dbReference>
<evidence type="ECO:0000256" key="1">
    <source>
        <dbReference type="SAM" id="MobiDB-lite"/>
    </source>
</evidence>
<dbReference type="Proteomes" id="UP000053872">
    <property type="component" value="Unassembled WGS sequence"/>
</dbReference>
<keyword evidence="2" id="KW-0812">Transmembrane</keyword>
<protein>
    <submittedName>
        <fullName evidence="3">Putative LOC102085005, transcript variant X1</fullName>
    </submittedName>
</protein>
<dbReference type="EMBL" id="AKCR02000023">
    <property type="protein sequence ID" value="PKK26918.1"/>
    <property type="molecule type" value="Genomic_DNA"/>
</dbReference>
<feature type="transmembrane region" description="Helical" evidence="2">
    <location>
        <begin position="275"/>
        <end position="299"/>
    </location>
</feature>
<dbReference type="InParanoid" id="A0A2I0MB63"/>
<organism evidence="3 4">
    <name type="scientific">Columba livia</name>
    <name type="common">Rock dove</name>
    <dbReference type="NCBI Taxonomy" id="8932"/>
    <lineage>
        <taxon>Eukaryota</taxon>
        <taxon>Metazoa</taxon>
        <taxon>Chordata</taxon>
        <taxon>Craniata</taxon>
        <taxon>Vertebrata</taxon>
        <taxon>Euteleostomi</taxon>
        <taxon>Archelosauria</taxon>
        <taxon>Archosauria</taxon>
        <taxon>Dinosauria</taxon>
        <taxon>Saurischia</taxon>
        <taxon>Theropoda</taxon>
        <taxon>Coelurosauria</taxon>
        <taxon>Aves</taxon>
        <taxon>Neognathae</taxon>
        <taxon>Neoaves</taxon>
        <taxon>Columbimorphae</taxon>
        <taxon>Columbiformes</taxon>
        <taxon>Columbidae</taxon>
        <taxon>Columba</taxon>
    </lineage>
</organism>
<name>A0A2I0MB63_COLLI</name>
<sequence length="378" mass="40529">PALFLSGLGAASGVDGQRANPAVEWCSGTNNAEGAGHLEPISQPSLELLPHLTGRLSLHSSLQAPLPELWTTIESPQDGCRNCMLLRNSFCGKQAGGVKCAGGTGLCWRGDETAGPAHALVSLICLFPFSAGGTLGVLVEIHQDAVNGTVGQSVLLPVSYRFDGAPCFPVAISWSFINSLDKLATCTVQNCSLGAGGAPSSCSANCFPEPTNHSRAELFPENGSLLLRDLQLSDSGVYGVTFGPSPQTRNILLTLHEQLVTPQHPGEADTVEQDYIRYCIIGICSLISILLLLLLFYCIRRRGAAEKQKRRVIKQHQVSSVEESHMDSTAWRDVATIYARIGDRFEQPQPRPTSEPVYASVTSPHAPGLDTRPFHHPV</sequence>
<reference evidence="3 4" key="1">
    <citation type="journal article" date="2013" name="Science">
        <title>Genomic diversity and evolution of the head crest in the rock pigeon.</title>
        <authorList>
            <person name="Shapiro M.D."/>
            <person name="Kronenberg Z."/>
            <person name="Li C."/>
            <person name="Domyan E.T."/>
            <person name="Pan H."/>
            <person name="Campbell M."/>
            <person name="Tan H."/>
            <person name="Huff C.D."/>
            <person name="Hu H."/>
            <person name="Vickrey A.I."/>
            <person name="Nielsen S.C."/>
            <person name="Stringham S.A."/>
            <person name="Hu H."/>
            <person name="Willerslev E."/>
            <person name="Gilbert M.T."/>
            <person name="Yandell M."/>
            <person name="Zhang G."/>
            <person name="Wang J."/>
        </authorList>
    </citation>
    <scope>NUCLEOTIDE SEQUENCE [LARGE SCALE GENOMIC DNA]</scope>
    <source>
        <tissue evidence="3">Blood</tissue>
    </source>
</reference>
<evidence type="ECO:0000313" key="4">
    <source>
        <dbReference type="Proteomes" id="UP000053872"/>
    </source>
</evidence>
<dbReference type="Gene3D" id="2.60.40.10">
    <property type="entry name" value="Immunoglobulins"/>
    <property type="match status" value="1"/>
</dbReference>
<evidence type="ECO:0000256" key="2">
    <source>
        <dbReference type="SAM" id="Phobius"/>
    </source>
</evidence>